<dbReference type="GO" id="GO:0004826">
    <property type="term" value="F:phenylalanine-tRNA ligase activity"/>
    <property type="evidence" value="ECO:0007669"/>
    <property type="project" value="InterPro"/>
</dbReference>
<dbReference type="InterPro" id="IPR020825">
    <property type="entry name" value="Phe-tRNA_synthase-like_B3/B4"/>
</dbReference>
<sequence length="140" mass="15209">MNLQIDAGLKKTCPRAALGWLTAGVKTGPSPEELLGEMKARALEIERLPFPRSVLESPQIEMTRRAYKALGKDPARYRGSAEALLRRVVAGKGLPQINAVVDIINLVSLESRLPVGLYDTAHVRGDVVFRAGRAGESYKG</sequence>
<feature type="non-terminal residue" evidence="2">
    <location>
        <position position="140"/>
    </location>
</feature>
<name>A0A7V8SYD0_9BACT</name>
<dbReference type="EMBL" id="JACDQQ010001918">
    <property type="protein sequence ID" value="MBA0087270.1"/>
    <property type="molecule type" value="Genomic_DNA"/>
</dbReference>
<evidence type="ECO:0000313" key="2">
    <source>
        <dbReference type="EMBL" id="MBA0087270.1"/>
    </source>
</evidence>
<comment type="caution">
    <text evidence="2">The sequence shown here is derived from an EMBL/GenBank/DDBJ whole genome shotgun (WGS) entry which is preliminary data.</text>
</comment>
<evidence type="ECO:0000313" key="3">
    <source>
        <dbReference type="Proteomes" id="UP000567293"/>
    </source>
</evidence>
<gene>
    <name evidence="2" type="ORF">HRJ53_19980</name>
</gene>
<keyword evidence="3" id="KW-1185">Reference proteome</keyword>
<feature type="domain" description="B3/B4 tRNA-binding" evidence="1">
    <location>
        <begin position="64"/>
        <end position="138"/>
    </location>
</feature>
<reference evidence="2" key="1">
    <citation type="submission" date="2020-06" db="EMBL/GenBank/DDBJ databases">
        <title>Legume-microbial interactions unlock mineral nutrients during tropical forest succession.</title>
        <authorList>
            <person name="Epihov D.Z."/>
        </authorList>
    </citation>
    <scope>NUCLEOTIDE SEQUENCE [LARGE SCALE GENOMIC DNA]</scope>
    <source>
        <strain evidence="2">Pan2503</strain>
    </source>
</reference>
<dbReference type="SUPFAM" id="SSF56037">
    <property type="entry name" value="PheT/TilS domain"/>
    <property type="match status" value="1"/>
</dbReference>
<dbReference type="GO" id="GO:0003723">
    <property type="term" value="F:RNA binding"/>
    <property type="evidence" value="ECO:0007669"/>
    <property type="project" value="InterPro"/>
</dbReference>
<dbReference type="InterPro" id="IPR005146">
    <property type="entry name" value="B3/B4_tRNA-bd"/>
</dbReference>
<dbReference type="AlphaFoldDB" id="A0A7V8SYD0"/>
<evidence type="ECO:0000259" key="1">
    <source>
        <dbReference type="Pfam" id="PF03483"/>
    </source>
</evidence>
<dbReference type="Gene3D" id="3.50.40.10">
    <property type="entry name" value="Phenylalanyl-trna Synthetase, Chain B, domain 3"/>
    <property type="match status" value="1"/>
</dbReference>
<proteinExistence type="predicted"/>
<dbReference type="Proteomes" id="UP000567293">
    <property type="component" value="Unassembled WGS sequence"/>
</dbReference>
<dbReference type="PANTHER" id="PTHR39209:SF2">
    <property type="entry name" value="CYTOPLASMIC PROTEIN"/>
    <property type="match status" value="1"/>
</dbReference>
<organism evidence="2 3">
    <name type="scientific">Candidatus Acidiferrum panamense</name>
    <dbReference type="NCBI Taxonomy" id="2741543"/>
    <lineage>
        <taxon>Bacteria</taxon>
        <taxon>Pseudomonadati</taxon>
        <taxon>Acidobacteriota</taxon>
        <taxon>Terriglobia</taxon>
        <taxon>Candidatus Acidiferrales</taxon>
        <taxon>Candidatus Acidiferrum</taxon>
    </lineage>
</organism>
<dbReference type="Pfam" id="PF03483">
    <property type="entry name" value="B3_4"/>
    <property type="match status" value="1"/>
</dbReference>
<protein>
    <recommendedName>
        <fullName evidence="1">B3/B4 tRNA-binding domain-containing protein</fullName>
    </recommendedName>
</protein>
<dbReference type="PANTHER" id="PTHR39209">
    <property type="match status" value="1"/>
</dbReference>
<accession>A0A7V8SYD0</accession>